<evidence type="ECO:0000259" key="2">
    <source>
        <dbReference type="PROSITE" id="PS50887"/>
    </source>
</evidence>
<dbReference type="InterPro" id="IPR043128">
    <property type="entry name" value="Rev_trsase/Diguanyl_cyclase"/>
</dbReference>
<dbReference type="Pfam" id="PF00990">
    <property type="entry name" value="GGDEF"/>
    <property type="match status" value="1"/>
</dbReference>
<dbReference type="PANTHER" id="PTHR33121:SF70">
    <property type="entry name" value="SIGNALING PROTEIN YKOW"/>
    <property type="match status" value="1"/>
</dbReference>
<evidence type="ECO:0000313" key="3">
    <source>
        <dbReference type="EMBL" id="NHC16561.1"/>
    </source>
</evidence>
<dbReference type="RefSeq" id="WP_166284979.1">
    <property type="nucleotide sequence ID" value="NZ_JAANNP010000212.1"/>
</dbReference>
<evidence type="ECO:0000259" key="1">
    <source>
        <dbReference type="PROSITE" id="PS50883"/>
    </source>
</evidence>
<feature type="non-terminal residue" evidence="3">
    <location>
        <position position="1"/>
    </location>
</feature>
<dbReference type="InterPro" id="IPR029787">
    <property type="entry name" value="Nucleotide_cyclase"/>
</dbReference>
<dbReference type="PROSITE" id="PS50883">
    <property type="entry name" value="EAL"/>
    <property type="match status" value="1"/>
</dbReference>
<dbReference type="PANTHER" id="PTHR33121">
    <property type="entry name" value="CYCLIC DI-GMP PHOSPHODIESTERASE PDEF"/>
    <property type="match status" value="1"/>
</dbReference>
<dbReference type="Proteomes" id="UP000800981">
    <property type="component" value="Unassembled WGS sequence"/>
</dbReference>
<accession>A0ABX0H3X9</accession>
<keyword evidence="4" id="KW-1185">Reference proteome</keyword>
<dbReference type="CDD" id="cd01948">
    <property type="entry name" value="EAL"/>
    <property type="match status" value="1"/>
</dbReference>
<dbReference type="Gene3D" id="3.30.70.270">
    <property type="match status" value="1"/>
</dbReference>
<sequence>GPAGAAALARRVLEVLRVPYDADGVTLVPSASVGVSTCSDGQRSAAELFREADLALYRAKENGRDRFALFDAELRQEVDERLDAEQTLRRALDERRLVLLFQPVVSLLDGTVRAVEALVRIDEPGRGLLPPAAFIEVAEESGLIAELDSQVVEAAVEQVAAWRALGCTTRVSVNVSPRTLQLPHYARRLERALTRFPAATGELLIELTERSLLGGSAVVEQSLRRLRELGAHLAVDDFGTGYSALAYLGQFDLNALKIDRSFVARLGTRQGDAVVAAVIDLAHAHDLIVVAEGVETYGQAALLRAMGCDRAQGYLFGRPMPAERVPALRTVALEPAELAPTALPVLGAHAMRARRAG</sequence>
<dbReference type="EMBL" id="JAANNP010000212">
    <property type="protein sequence ID" value="NHC16561.1"/>
    <property type="molecule type" value="Genomic_DNA"/>
</dbReference>
<proteinExistence type="predicted"/>
<dbReference type="PROSITE" id="PS50887">
    <property type="entry name" value="GGDEF"/>
    <property type="match status" value="1"/>
</dbReference>
<dbReference type="InterPro" id="IPR050706">
    <property type="entry name" value="Cyclic-di-GMP_PDE-like"/>
</dbReference>
<dbReference type="Pfam" id="PF00563">
    <property type="entry name" value="EAL"/>
    <property type="match status" value="1"/>
</dbReference>
<evidence type="ECO:0000313" key="4">
    <source>
        <dbReference type="Proteomes" id="UP000800981"/>
    </source>
</evidence>
<feature type="domain" description="GGDEF" evidence="2">
    <location>
        <begin position="1"/>
        <end position="72"/>
    </location>
</feature>
<dbReference type="SMART" id="SM00052">
    <property type="entry name" value="EAL"/>
    <property type="match status" value="1"/>
</dbReference>
<dbReference type="InterPro" id="IPR000160">
    <property type="entry name" value="GGDEF_dom"/>
</dbReference>
<gene>
    <name evidence="3" type="ORF">G9H71_22510</name>
</gene>
<dbReference type="SUPFAM" id="SSF55073">
    <property type="entry name" value="Nucleotide cyclase"/>
    <property type="match status" value="1"/>
</dbReference>
<reference evidence="3 4" key="1">
    <citation type="submission" date="2020-03" db="EMBL/GenBank/DDBJ databases">
        <title>Two novel Motilibacter sp.</title>
        <authorList>
            <person name="Liu S."/>
        </authorList>
    </citation>
    <scope>NUCLEOTIDE SEQUENCE [LARGE SCALE GENOMIC DNA]</scope>
    <source>
        <strain evidence="3 4">E257</strain>
    </source>
</reference>
<dbReference type="Gene3D" id="3.20.20.450">
    <property type="entry name" value="EAL domain"/>
    <property type="match status" value="1"/>
</dbReference>
<protein>
    <submittedName>
        <fullName evidence="3">EAL domain-containing protein</fullName>
    </submittedName>
</protein>
<feature type="domain" description="EAL" evidence="1">
    <location>
        <begin position="81"/>
        <end position="333"/>
    </location>
</feature>
<organism evidence="3 4">
    <name type="scientific">Motilibacter deserti</name>
    <dbReference type="NCBI Taxonomy" id="2714956"/>
    <lineage>
        <taxon>Bacteria</taxon>
        <taxon>Bacillati</taxon>
        <taxon>Actinomycetota</taxon>
        <taxon>Actinomycetes</taxon>
        <taxon>Motilibacterales</taxon>
        <taxon>Motilibacteraceae</taxon>
        <taxon>Motilibacter</taxon>
    </lineage>
</organism>
<dbReference type="InterPro" id="IPR035919">
    <property type="entry name" value="EAL_sf"/>
</dbReference>
<dbReference type="InterPro" id="IPR001633">
    <property type="entry name" value="EAL_dom"/>
</dbReference>
<comment type="caution">
    <text evidence="3">The sequence shown here is derived from an EMBL/GenBank/DDBJ whole genome shotgun (WGS) entry which is preliminary data.</text>
</comment>
<name>A0ABX0H3X9_9ACTN</name>
<dbReference type="SUPFAM" id="SSF141868">
    <property type="entry name" value="EAL domain-like"/>
    <property type="match status" value="1"/>
</dbReference>